<reference evidence="11 12" key="1">
    <citation type="journal article" date="2018" name="Syst. Appl. Microbiol.">
        <title>Characterization and high-quality draft genome sequence of Herbivorax saccincola A7, an anaerobic, alkaliphilic, thermophilic, cellulolytic, and xylanolytic bacterium.</title>
        <authorList>
            <person name="Aikawa S."/>
            <person name="Baramee S."/>
            <person name="Sermsathanaswadi J."/>
            <person name="Thianheng P."/>
            <person name="Tachaapaikoon C."/>
            <person name="Shikata A."/>
            <person name="Waeonukul R."/>
            <person name="Pason P."/>
            <person name="Ratanakhanokchai K."/>
            <person name="Kosugi A."/>
        </authorList>
    </citation>
    <scope>NUCLEOTIDE SEQUENCE [LARGE SCALE GENOMIC DNA]</scope>
    <source>
        <strain evidence="11 12">A7</strain>
    </source>
</reference>
<comment type="catalytic activity">
    <reaction evidence="1">
        <text>Eliminative cleavage of (1-&gt;4)-alpha-D-galacturonan to give oligosaccharides with 4-deoxy-alpha-D-galact-4-enuronosyl groups at their non-reducing ends.</text>
        <dbReference type="EC" id="4.2.2.2"/>
    </reaction>
</comment>
<dbReference type="GO" id="GO:0005576">
    <property type="term" value="C:extracellular region"/>
    <property type="evidence" value="ECO:0007669"/>
    <property type="project" value="UniProtKB-SubCell"/>
</dbReference>
<dbReference type="Proteomes" id="UP000239720">
    <property type="component" value="Unassembled WGS sequence"/>
</dbReference>
<evidence type="ECO:0000256" key="8">
    <source>
        <dbReference type="ARBA" id="ARBA00023239"/>
    </source>
</evidence>
<accession>A0A2S8RAW9</accession>
<dbReference type="PANTHER" id="PTHR31683:SF18">
    <property type="entry name" value="PECTATE LYASE 21-RELATED"/>
    <property type="match status" value="1"/>
</dbReference>
<comment type="pathway">
    <text evidence="3">Glycan metabolism; pectin degradation; 2-dehydro-3-deoxy-D-gluconate from pectin: step 2/5.</text>
</comment>
<dbReference type="InterPro" id="IPR012334">
    <property type="entry name" value="Pectin_lyas_fold"/>
</dbReference>
<dbReference type="Pfam" id="PF00544">
    <property type="entry name" value="Pectate_lyase_4"/>
    <property type="match status" value="1"/>
</dbReference>
<dbReference type="InterPro" id="IPR002022">
    <property type="entry name" value="Pec_lyase"/>
</dbReference>
<evidence type="ECO:0000256" key="4">
    <source>
        <dbReference type="ARBA" id="ARBA00012272"/>
    </source>
</evidence>
<dbReference type="SUPFAM" id="SSF51126">
    <property type="entry name" value="Pectin lyase-like"/>
    <property type="match status" value="1"/>
</dbReference>
<comment type="similarity">
    <text evidence="9">Belongs to the polysaccharide lyase 1 family.</text>
</comment>
<dbReference type="EC" id="4.2.2.2" evidence="4"/>
<dbReference type="UniPathway" id="UPA00545">
    <property type="reaction ID" value="UER00824"/>
</dbReference>
<dbReference type="GO" id="GO:0046872">
    <property type="term" value="F:metal ion binding"/>
    <property type="evidence" value="ECO:0007669"/>
    <property type="project" value="UniProtKB-KW"/>
</dbReference>
<dbReference type="PANTHER" id="PTHR31683">
    <property type="entry name" value="PECTATE LYASE 18-RELATED"/>
    <property type="match status" value="1"/>
</dbReference>
<dbReference type="AlphaFoldDB" id="A0A2S8RAW9"/>
<dbReference type="GO" id="GO:0045490">
    <property type="term" value="P:pectin catabolic process"/>
    <property type="evidence" value="ECO:0007669"/>
    <property type="project" value="UniProtKB-UniPathway"/>
</dbReference>
<sequence length="292" mass="31745">MQSIADGFAEGTTGGEGGAVVTVKNASELRNAAGSSSKMVIIVDGYIDLGSSELSVASNKTIQGKDSNSTIKGCISIKRVNNVIIRNLNITNPNGAGTGDGIEISGSTKVFVTKCTFYDCADGSLDIVRASDFVTVSWCRFRYINQREHNFVNLIGNSDSASNDAGKLHVTMHHNWYDTGCDQRMPRVRFGKVHVYNNYFGCPGALYNIGVGVHSQILVENNYFENQKNAWRNYSNNSSDQGKIHWNNGNVFINTAIPSWAPNSYVFTPPYAYSMDPGNNVKNIVTAGAGNR</sequence>
<keyword evidence="6" id="KW-0732">Signal</keyword>
<comment type="caution">
    <text evidence="11">The sequence shown here is derived from an EMBL/GenBank/DDBJ whole genome shotgun (WGS) entry which is preliminary data.</text>
</comment>
<evidence type="ECO:0000256" key="5">
    <source>
        <dbReference type="ARBA" id="ARBA00022723"/>
    </source>
</evidence>
<organism evidence="11 12">
    <name type="scientific">Acetivibrio saccincola</name>
    <dbReference type="NCBI Taxonomy" id="1677857"/>
    <lineage>
        <taxon>Bacteria</taxon>
        <taxon>Bacillati</taxon>
        <taxon>Bacillota</taxon>
        <taxon>Clostridia</taxon>
        <taxon>Eubacteriales</taxon>
        <taxon>Oscillospiraceae</taxon>
        <taxon>Acetivibrio</taxon>
    </lineage>
</organism>
<feature type="domain" description="Pectate lyase" evidence="10">
    <location>
        <begin position="16"/>
        <end position="230"/>
    </location>
</feature>
<evidence type="ECO:0000313" key="12">
    <source>
        <dbReference type="Proteomes" id="UP000239720"/>
    </source>
</evidence>
<dbReference type="InterPro" id="IPR045032">
    <property type="entry name" value="PEL"/>
</dbReference>
<evidence type="ECO:0000256" key="1">
    <source>
        <dbReference type="ARBA" id="ARBA00000695"/>
    </source>
</evidence>
<name>A0A2S8RAW9_9FIRM</name>
<comment type="cofactor">
    <cofactor evidence="2">
        <name>Ca(2+)</name>
        <dbReference type="ChEBI" id="CHEBI:29108"/>
    </cofactor>
</comment>
<evidence type="ECO:0000259" key="10">
    <source>
        <dbReference type="SMART" id="SM00656"/>
    </source>
</evidence>
<evidence type="ECO:0000313" key="11">
    <source>
        <dbReference type="EMBL" id="PQQ66938.1"/>
    </source>
</evidence>
<evidence type="ECO:0000256" key="9">
    <source>
        <dbReference type="RuleBase" id="RU361173"/>
    </source>
</evidence>
<keyword evidence="7" id="KW-0106">Calcium</keyword>
<dbReference type="PRINTS" id="PR00807">
    <property type="entry name" value="AMBALLERGEN"/>
</dbReference>
<proteinExistence type="inferred from homology"/>
<comment type="subcellular location">
    <subcellularLocation>
        <location evidence="9">Secreted</location>
    </subcellularLocation>
</comment>
<protein>
    <recommendedName>
        <fullName evidence="4">pectate lyase</fullName>
        <ecNumber evidence="4">4.2.2.2</ecNumber>
    </recommendedName>
</protein>
<dbReference type="InterPro" id="IPR018082">
    <property type="entry name" value="AmbAllergen"/>
</dbReference>
<evidence type="ECO:0000256" key="7">
    <source>
        <dbReference type="ARBA" id="ARBA00022837"/>
    </source>
</evidence>
<keyword evidence="5" id="KW-0479">Metal-binding</keyword>
<evidence type="ECO:0000256" key="6">
    <source>
        <dbReference type="ARBA" id="ARBA00022729"/>
    </source>
</evidence>
<keyword evidence="9" id="KW-0624">Polysaccharide degradation</keyword>
<gene>
    <name evidence="11" type="ORF">B9R14_09445</name>
</gene>
<dbReference type="Gene3D" id="2.160.20.10">
    <property type="entry name" value="Single-stranded right-handed beta-helix, Pectin lyase-like"/>
    <property type="match status" value="1"/>
</dbReference>
<dbReference type="SMART" id="SM00656">
    <property type="entry name" value="Amb_all"/>
    <property type="match status" value="1"/>
</dbReference>
<dbReference type="GO" id="GO:0030570">
    <property type="term" value="F:pectate lyase activity"/>
    <property type="evidence" value="ECO:0007669"/>
    <property type="project" value="UniProtKB-EC"/>
</dbReference>
<dbReference type="InterPro" id="IPR011050">
    <property type="entry name" value="Pectin_lyase_fold/virulence"/>
</dbReference>
<evidence type="ECO:0000256" key="3">
    <source>
        <dbReference type="ARBA" id="ARBA00005220"/>
    </source>
</evidence>
<keyword evidence="8 9" id="KW-0456">Lyase</keyword>
<keyword evidence="9" id="KW-0964">Secreted</keyword>
<evidence type="ECO:0000256" key="2">
    <source>
        <dbReference type="ARBA" id="ARBA00001913"/>
    </source>
</evidence>
<keyword evidence="9" id="KW-0119">Carbohydrate metabolism</keyword>
<dbReference type="EMBL" id="NEMB01000003">
    <property type="protein sequence ID" value="PQQ66938.1"/>
    <property type="molecule type" value="Genomic_DNA"/>
</dbReference>